<proteinExistence type="predicted"/>
<evidence type="ECO:0000313" key="10">
    <source>
        <dbReference type="Proteomes" id="UP000799324"/>
    </source>
</evidence>
<dbReference type="OrthoDB" id="273556at2759"/>
<keyword evidence="1" id="KW-0479">Metal-binding</keyword>
<dbReference type="Pfam" id="PF07576">
    <property type="entry name" value="BRAP2"/>
    <property type="match status" value="1"/>
</dbReference>
<dbReference type="CDD" id="cd12717">
    <property type="entry name" value="RRM_ETP1"/>
    <property type="match status" value="1"/>
</dbReference>
<feature type="domain" description="UBP-type" evidence="8">
    <location>
        <begin position="391"/>
        <end position="489"/>
    </location>
</feature>
<evidence type="ECO:0000256" key="2">
    <source>
        <dbReference type="ARBA" id="ARBA00022771"/>
    </source>
</evidence>
<organism evidence="9 10">
    <name type="scientific">Lophiostoma macrostomum CBS 122681</name>
    <dbReference type="NCBI Taxonomy" id="1314788"/>
    <lineage>
        <taxon>Eukaryota</taxon>
        <taxon>Fungi</taxon>
        <taxon>Dikarya</taxon>
        <taxon>Ascomycota</taxon>
        <taxon>Pezizomycotina</taxon>
        <taxon>Dothideomycetes</taxon>
        <taxon>Pleosporomycetidae</taxon>
        <taxon>Pleosporales</taxon>
        <taxon>Lophiostomataceae</taxon>
        <taxon>Lophiostoma</taxon>
    </lineage>
</organism>
<accession>A0A6A6TJP2</accession>
<evidence type="ECO:0000313" key="9">
    <source>
        <dbReference type="EMBL" id="KAF2659962.1"/>
    </source>
</evidence>
<dbReference type="EMBL" id="MU004303">
    <property type="protein sequence ID" value="KAF2659962.1"/>
    <property type="molecule type" value="Genomic_DNA"/>
</dbReference>
<feature type="compositionally biased region" description="Polar residues" evidence="6">
    <location>
        <begin position="132"/>
        <end position="150"/>
    </location>
</feature>
<dbReference type="PROSITE" id="PS50089">
    <property type="entry name" value="ZF_RING_2"/>
    <property type="match status" value="1"/>
</dbReference>
<feature type="region of interest" description="Disordered" evidence="6">
    <location>
        <begin position="65"/>
        <end position="118"/>
    </location>
</feature>
<feature type="coiled-coil region" evidence="5">
    <location>
        <begin position="556"/>
        <end position="653"/>
    </location>
</feature>
<evidence type="ECO:0000256" key="4">
    <source>
        <dbReference type="PROSITE-ProRule" id="PRU00502"/>
    </source>
</evidence>
<dbReference type="GO" id="GO:0005737">
    <property type="term" value="C:cytoplasm"/>
    <property type="evidence" value="ECO:0007669"/>
    <property type="project" value="TreeGrafter"/>
</dbReference>
<dbReference type="SMART" id="SM00184">
    <property type="entry name" value="RING"/>
    <property type="match status" value="1"/>
</dbReference>
<dbReference type="InterPro" id="IPR001841">
    <property type="entry name" value="Znf_RING"/>
</dbReference>
<keyword evidence="2 4" id="KW-0863">Zinc-finger</keyword>
<dbReference type="SMART" id="SM00290">
    <property type="entry name" value="ZnF_UBP"/>
    <property type="match status" value="1"/>
</dbReference>
<dbReference type="Gene3D" id="3.30.40.10">
    <property type="entry name" value="Zinc/RING finger domain, C3HC4 (zinc finger)"/>
    <property type="match status" value="2"/>
</dbReference>
<feature type="region of interest" description="Disordered" evidence="6">
    <location>
        <begin position="132"/>
        <end position="166"/>
    </location>
</feature>
<dbReference type="GO" id="GO:0061630">
    <property type="term" value="F:ubiquitin protein ligase activity"/>
    <property type="evidence" value="ECO:0007669"/>
    <property type="project" value="TreeGrafter"/>
</dbReference>
<protein>
    <submittedName>
        <fullName evidence="9">Zf-UBP-domain-containing protein</fullName>
    </submittedName>
</protein>
<feature type="compositionally biased region" description="Low complexity" evidence="6">
    <location>
        <begin position="314"/>
        <end position="340"/>
    </location>
</feature>
<keyword evidence="10" id="KW-1185">Reference proteome</keyword>
<evidence type="ECO:0000256" key="6">
    <source>
        <dbReference type="SAM" id="MobiDB-lite"/>
    </source>
</evidence>
<dbReference type="SUPFAM" id="SSF57850">
    <property type="entry name" value="RING/U-box"/>
    <property type="match status" value="2"/>
</dbReference>
<name>A0A6A6TJP2_9PLEO</name>
<dbReference type="Proteomes" id="UP000799324">
    <property type="component" value="Unassembled WGS sequence"/>
</dbReference>
<dbReference type="CDD" id="cd16457">
    <property type="entry name" value="RING-H2_BRAP2"/>
    <property type="match status" value="1"/>
</dbReference>
<sequence length="708" mass="78358">MPAYFYHLTLELHPARSSPETVFTPPSRTDIFQSELPVHRSTSWGAFAPPRQKYNNGVTSIATSSDIARLSSSSERPAAARRLSHRTRPSPSEHHDSPVPVIKPPARPVHKRTQSLAPRDWRFDAISIQSIDMNPSSKTDVARPHSSSLKHPSHAPSSGGLATKGKFIPSDLKDTELGWGVVHLYRDGQETPGLYDDARPPGGDFKEEDCTTLCILAVPSYMTPSDFLGFVGEQTREDVSHFRLIRTSRANKYMVLMKFRDPKKARDWRKDWNGKTFNSMEPEYCHVVFVKSISFQTDSSNRDPSSYPDLTNDPFTPAPTTEPTAPLPSSVTSTSPLTTKPIPPPTPSLVELPTCPVCLERMDETTGLLTILCQHVFHCACLEKWRGSGCPVCRYTQNDAFSHSTTESPENECSVCSSTANLWICLICGNIGCGRYDSAHAFAHYESTSHTYAMDVVSQHVWDYAGDGYVHRLIQNKADGKLVDLPASTHPNTTSAFAPHNSMTGYANDTVPREKVDNMGMEYAYLLTSQLDSQRRFFEEQVERAADKAAKAASSADAAQRSVADLSKQLSALESAHSDAQTSIASLERDAARHKARAETSTELARKLGKQVREEQTINESLMTRIAFLEKRAGDAETRALEVEQQKVELEEQNRDLSFFIEAQDKLRSMQTEEGGGLEEAELQSAFTEVGEGKGKAKGKGKGKGRKK</sequence>
<evidence type="ECO:0000259" key="8">
    <source>
        <dbReference type="PROSITE" id="PS50271"/>
    </source>
</evidence>
<dbReference type="InterPro" id="IPR011422">
    <property type="entry name" value="BRAP2/ETP1_RRM"/>
</dbReference>
<keyword evidence="5" id="KW-0175">Coiled coil</keyword>
<dbReference type="AlphaFoldDB" id="A0A6A6TJP2"/>
<evidence type="ECO:0000259" key="7">
    <source>
        <dbReference type="PROSITE" id="PS50089"/>
    </source>
</evidence>
<feature type="compositionally biased region" description="Low complexity" evidence="6">
    <location>
        <begin position="68"/>
        <end position="81"/>
    </location>
</feature>
<dbReference type="PROSITE" id="PS50271">
    <property type="entry name" value="ZF_UBP"/>
    <property type="match status" value="1"/>
</dbReference>
<evidence type="ECO:0000256" key="3">
    <source>
        <dbReference type="ARBA" id="ARBA00022833"/>
    </source>
</evidence>
<dbReference type="Pfam" id="PF13639">
    <property type="entry name" value="zf-RING_2"/>
    <property type="match status" value="1"/>
</dbReference>
<dbReference type="PANTHER" id="PTHR24007">
    <property type="entry name" value="BRCA1-ASSOCIATED PROTEIN"/>
    <property type="match status" value="1"/>
</dbReference>
<dbReference type="GO" id="GO:0007265">
    <property type="term" value="P:Ras protein signal transduction"/>
    <property type="evidence" value="ECO:0007669"/>
    <property type="project" value="TreeGrafter"/>
</dbReference>
<dbReference type="InterPro" id="IPR013083">
    <property type="entry name" value="Znf_RING/FYVE/PHD"/>
</dbReference>
<dbReference type="GO" id="GO:0008270">
    <property type="term" value="F:zinc ion binding"/>
    <property type="evidence" value="ECO:0007669"/>
    <property type="project" value="UniProtKB-KW"/>
</dbReference>
<evidence type="ECO:0000256" key="5">
    <source>
        <dbReference type="SAM" id="Coils"/>
    </source>
</evidence>
<keyword evidence="3" id="KW-0862">Zinc</keyword>
<feature type="region of interest" description="Disordered" evidence="6">
    <location>
        <begin position="686"/>
        <end position="708"/>
    </location>
</feature>
<feature type="domain" description="RING-type" evidence="7">
    <location>
        <begin position="355"/>
        <end position="394"/>
    </location>
</feature>
<evidence type="ECO:0000256" key="1">
    <source>
        <dbReference type="ARBA" id="ARBA00022723"/>
    </source>
</evidence>
<dbReference type="InterPro" id="IPR047243">
    <property type="entry name" value="RING-H2_BRAP2"/>
</dbReference>
<gene>
    <name evidence="9" type="ORF">K491DRAFT_688819</name>
</gene>
<dbReference type="GO" id="GO:0016567">
    <property type="term" value="P:protein ubiquitination"/>
    <property type="evidence" value="ECO:0007669"/>
    <property type="project" value="TreeGrafter"/>
</dbReference>
<reference evidence="9" key="1">
    <citation type="journal article" date="2020" name="Stud. Mycol.">
        <title>101 Dothideomycetes genomes: a test case for predicting lifestyles and emergence of pathogens.</title>
        <authorList>
            <person name="Haridas S."/>
            <person name="Albert R."/>
            <person name="Binder M."/>
            <person name="Bloem J."/>
            <person name="Labutti K."/>
            <person name="Salamov A."/>
            <person name="Andreopoulos B."/>
            <person name="Baker S."/>
            <person name="Barry K."/>
            <person name="Bills G."/>
            <person name="Bluhm B."/>
            <person name="Cannon C."/>
            <person name="Castanera R."/>
            <person name="Culley D."/>
            <person name="Daum C."/>
            <person name="Ezra D."/>
            <person name="Gonzalez J."/>
            <person name="Henrissat B."/>
            <person name="Kuo A."/>
            <person name="Liang C."/>
            <person name="Lipzen A."/>
            <person name="Lutzoni F."/>
            <person name="Magnuson J."/>
            <person name="Mondo S."/>
            <person name="Nolan M."/>
            <person name="Ohm R."/>
            <person name="Pangilinan J."/>
            <person name="Park H.-J."/>
            <person name="Ramirez L."/>
            <person name="Alfaro M."/>
            <person name="Sun H."/>
            <person name="Tritt A."/>
            <person name="Yoshinaga Y."/>
            <person name="Zwiers L.-H."/>
            <person name="Turgeon B."/>
            <person name="Goodwin S."/>
            <person name="Spatafora J."/>
            <person name="Crous P."/>
            <person name="Grigoriev I."/>
        </authorList>
    </citation>
    <scope>NUCLEOTIDE SEQUENCE</scope>
    <source>
        <strain evidence="9">CBS 122681</strain>
    </source>
</reference>
<dbReference type="Pfam" id="PF02148">
    <property type="entry name" value="zf-UBP"/>
    <property type="match status" value="1"/>
</dbReference>
<dbReference type="InterPro" id="IPR001607">
    <property type="entry name" value="Znf_UBP"/>
</dbReference>
<feature type="region of interest" description="Disordered" evidence="6">
    <location>
        <begin position="299"/>
        <end position="345"/>
    </location>
</feature>
<dbReference type="PANTHER" id="PTHR24007:SF7">
    <property type="entry name" value="BRCA1-ASSOCIATED PROTEIN"/>
    <property type="match status" value="1"/>
</dbReference>
<dbReference type="InterPro" id="IPR034931">
    <property type="entry name" value="ETP1_RRM"/>
</dbReference>
<feature type="compositionally biased region" description="Basic residues" evidence="6">
    <location>
        <begin position="696"/>
        <end position="708"/>
    </location>
</feature>